<proteinExistence type="inferred from homology"/>
<feature type="domain" description="Alpha/beta hydrolase fold-3" evidence="4">
    <location>
        <begin position="97"/>
        <end position="302"/>
    </location>
</feature>
<protein>
    <recommendedName>
        <fullName evidence="4">Alpha/beta hydrolase fold-3 domain-containing protein</fullName>
    </recommendedName>
</protein>
<reference evidence="6" key="1">
    <citation type="journal article" date="2019" name="Int. J. Syst. Evol. Microbiol.">
        <title>The Global Catalogue of Microorganisms (GCM) 10K type strain sequencing project: providing services to taxonomists for standard genome sequencing and annotation.</title>
        <authorList>
            <consortium name="The Broad Institute Genomics Platform"/>
            <consortium name="The Broad Institute Genome Sequencing Center for Infectious Disease"/>
            <person name="Wu L."/>
            <person name="Ma J."/>
        </authorList>
    </citation>
    <scope>NUCLEOTIDE SEQUENCE [LARGE SCALE GENOMIC DNA]</scope>
    <source>
        <strain evidence="6">JCM 4594</strain>
    </source>
</reference>
<comment type="similarity">
    <text evidence="1">Belongs to the 'GDXG' lipolytic enzyme family.</text>
</comment>
<dbReference type="SUPFAM" id="SSF53474">
    <property type="entry name" value="alpha/beta-Hydrolases"/>
    <property type="match status" value="1"/>
</dbReference>
<evidence type="ECO:0000256" key="1">
    <source>
        <dbReference type="ARBA" id="ARBA00010515"/>
    </source>
</evidence>
<gene>
    <name evidence="5" type="ORF">GCM10010326_57040</name>
</gene>
<dbReference type="InterPro" id="IPR033140">
    <property type="entry name" value="Lipase_GDXG_put_SER_AS"/>
</dbReference>
<accession>A0ABQ3AKH3</accession>
<organism evidence="5 6">
    <name type="scientific">Streptomyces xanthochromogenes</name>
    <dbReference type="NCBI Taxonomy" id="67384"/>
    <lineage>
        <taxon>Bacteria</taxon>
        <taxon>Bacillati</taxon>
        <taxon>Actinomycetota</taxon>
        <taxon>Actinomycetes</taxon>
        <taxon>Kitasatosporales</taxon>
        <taxon>Streptomycetaceae</taxon>
        <taxon>Streptomyces</taxon>
    </lineage>
</organism>
<feature type="active site" evidence="3">
    <location>
        <position position="175"/>
    </location>
</feature>
<keyword evidence="2" id="KW-0378">Hydrolase</keyword>
<evidence type="ECO:0000256" key="2">
    <source>
        <dbReference type="ARBA" id="ARBA00022801"/>
    </source>
</evidence>
<keyword evidence="6" id="KW-1185">Reference proteome</keyword>
<comment type="caution">
    <text evidence="5">The sequence shown here is derived from an EMBL/GenBank/DDBJ whole genome shotgun (WGS) entry which is preliminary data.</text>
</comment>
<dbReference type="PROSITE" id="PS01174">
    <property type="entry name" value="LIPASE_GDXG_SER"/>
    <property type="match status" value="1"/>
</dbReference>
<evidence type="ECO:0000256" key="3">
    <source>
        <dbReference type="PROSITE-ProRule" id="PRU10038"/>
    </source>
</evidence>
<dbReference type="InterPro" id="IPR013094">
    <property type="entry name" value="AB_hydrolase_3"/>
</dbReference>
<dbReference type="InterPro" id="IPR029058">
    <property type="entry name" value="AB_hydrolase_fold"/>
</dbReference>
<dbReference type="InterPro" id="IPR050300">
    <property type="entry name" value="GDXG_lipolytic_enzyme"/>
</dbReference>
<evidence type="ECO:0000313" key="6">
    <source>
        <dbReference type="Proteomes" id="UP000600946"/>
    </source>
</evidence>
<dbReference type="PANTHER" id="PTHR48081:SF8">
    <property type="entry name" value="ALPHA_BETA HYDROLASE FOLD-3 DOMAIN-CONTAINING PROTEIN-RELATED"/>
    <property type="match status" value="1"/>
</dbReference>
<dbReference type="RefSeq" id="WP_229892929.1">
    <property type="nucleotide sequence ID" value="NZ_BMUU01000011.1"/>
</dbReference>
<dbReference type="GeneID" id="96293620"/>
<evidence type="ECO:0000259" key="4">
    <source>
        <dbReference type="Pfam" id="PF07859"/>
    </source>
</evidence>
<dbReference type="PANTHER" id="PTHR48081">
    <property type="entry name" value="AB HYDROLASE SUPERFAMILY PROTEIN C4A8.06C"/>
    <property type="match status" value="1"/>
</dbReference>
<dbReference type="EMBL" id="BMUU01000011">
    <property type="protein sequence ID" value="GGY55112.1"/>
    <property type="molecule type" value="Genomic_DNA"/>
</dbReference>
<sequence>MPDVPLPVTGPHGKGADRLAPAARRWADVLAAVFPDVGGAVTDAAEARRILARAASSPGGPPPVGAVADHPVPGPEGAPDIPVRVYRPAAPGPAPTVVHLHGGGWVLGGLDLYDRTCRALCRAAGAVVVSVDYRLAPEARFPAPVEDAYAALAWAGRHLRDLGGAAGPLVVAGDSAGGNLAAAAALLARDRHGPPLALQALLYPALDASRDTASYRDNAHGYYLTAAHLRWFWAQYLGPGGDGGHPLASPLRAGLAGLAPAYVVTAGCDPLCDEGRAYVRALRAAGVAAVDDHCPGMFHGFVGLADVLPEGRAALARLAAAISVPLP</sequence>
<dbReference type="Pfam" id="PF07859">
    <property type="entry name" value="Abhydrolase_3"/>
    <property type="match status" value="1"/>
</dbReference>
<dbReference type="Gene3D" id="3.40.50.1820">
    <property type="entry name" value="alpha/beta hydrolase"/>
    <property type="match status" value="1"/>
</dbReference>
<name>A0ABQ3AKH3_9ACTN</name>
<evidence type="ECO:0000313" key="5">
    <source>
        <dbReference type="EMBL" id="GGY55112.1"/>
    </source>
</evidence>
<dbReference type="Proteomes" id="UP000600946">
    <property type="component" value="Unassembled WGS sequence"/>
</dbReference>